<reference evidence="3 4" key="1">
    <citation type="submission" date="2020-08" db="EMBL/GenBank/DDBJ databases">
        <title>A Genomic Blueprint of the Chicken Gut Microbiome.</title>
        <authorList>
            <person name="Gilroy R."/>
            <person name="Ravi A."/>
            <person name="Getino M."/>
            <person name="Pursley I."/>
            <person name="Horton D.L."/>
            <person name="Alikhan N.-F."/>
            <person name="Baker D."/>
            <person name="Gharbi K."/>
            <person name="Hall N."/>
            <person name="Watson M."/>
            <person name="Adriaenssens E.M."/>
            <person name="Foster-Nyarko E."/>
            <person name="Jarju S."/>
            <person name="Secka A."/>
            <person name="Antonio M."/>
            <person name="Oren A."/>
            <person name="Chaudhuri R."/>
            <person name="La Ragione R.M."/>
            <person name="Hildebrand F."/>
            <person name="Pallen M.J."/>
        </authorList>
    </citation>
    <scope>NUCLEOTIDE SEQUENCE [LARGE SCALE GENOMIC DNA]</scope>
    <source>
        <strain evidence="3 4">Sa2BVA9</strain>
    </source>
</reference>
<protein>
    <submittedName>
        <fullName evidence="3">Phosphotransferase</fullName>
    </submittedName>
</protein>
<dbReference type="Proteomes" id="UP000608071">
    <property type="component" value="Unassembled WGS sequence"/>
</dbReference>
<keyword evidence="4" id="KW-1185">Reference proteome</keyword>
<dbReference type="PANTHER" id="PTHR21064:SF6">
    <property type="entry name" value="AMINOGLYCOSIDE PHOSPHOTRANSFERASE DOMAIN-CONTAINING PROTEIN"/>
    <property type="match status" value="1"/>
</dbReference>
<sequence>MLQLKYLFNNEDLAEMILNNWHFDEESKEMFTYYRISSNAIYPYIDKGKAQILRFAPTAEKMKSNIVAELDFISYLLGKEYGVLESIPSKDGEKLVEVSTPWGEYYASAFKRVLGKQISNTDFSDEIVFSYGKALGRLHYLSSQYTPGNFKRWSYSDVLDWMEEVVKDNPDELAAKKEIKLLRSYFASLPKSSKNYGLIHYDFEYDNVFYDENTKSCYVIDFDDAMYHWYGMDIEQALDSLQDYTPIELFQQKKQSFLDGYLTEYEYSNDLETFLPAFRRFANLYGYVRILKSSEEKWDHEPEWLTNLRKRLTAALKEKATSFGQPI</sequence>
<evidence type="ECO:0000313" key="3">
    <source>
        <dbReference type="EMBL" id="MBD7969546.1"/>
    </source>
</evidence>
<comment type="caution">
    <text evidence="3">The sequence shown here is derived from an EMBL/GenBank/DDBJ whole genome shotgun (WGS) entry which is preliminary data.</text>
</comment>
<comment type="similarity">
    <text evidence="1">Belongs to the pseudomonas-type ThrB family.</text>
</comment>
<accession>A0ABR8T1D0</accession>
<organism evidence="3 4">
    <name type="scientific">Paenibacillus gallinarum</name>
    <dbReference type="NCBI Taxonomy" id="2762232"/>
    <lineage>
        <taxon>Bacteria</taxon>
        <taxon>Bacillati</taxon>
        <taxon>Bacillota</taxon>
        <taxon>Bacilli</taxon>
        <taxon>Bacillales</taxon>
        <taxon>Paenibacillaceae</taxon>
        <taxon>Paenibacillus</taxon>
    </lineage>
</organism>
<name>A0ABR8T1D0_9BACL</name>
<dbReference type="Gene3D" id="3.90.1200.10">
    <property type="match status" value="1"/>
</dbReference>
<feature type="domain" description="Aminoglycoside phosphotransferase" evidence="2">
    <location>
        <begin position="101"/>
        <end position="258"/>
    </location>
</feature>
<dbReference type="InterPro" id="IPR002575">
    <property type="entry name" value="Aminoglycoside_PTrfase"/>
</dbReference>
<dbReference type="EMBL" id="JACSQL010000007">
    <property type="protein sequence ID" value="MBD7969546.1"/>
    <property type="molecule type" value="Genomic_DNA"/>
</dbReference>
<dbReference type="RefSeq" id="WP_191801700.1">
    <property type="nucleotide sequence ID" value="NZ_JACSQL010000007.1"/>
</dbReference>
<dbReference type="Pfam" id="PF01636">
    <property type="entry name" value="APH"/>
    <property type="match status" value="1"/>
</dbReference>
<dbReference type="PANTHER" id="PTHR21064">
    <property type="entry name" value="AMINOGLYCOSIDE PHOSPHOTRANSFERASE DOMAIN-CONTAINING PROTEIN-RELATED"/>
    <property type="match status" value="1"/>
</dbReference>
<dbReference type="SUPFAM" id="SSF56112">
    <property type="entry name" value="Protein kinase-like (PK-like)"/>
    <property type="match status" value="1"/>
</dbReference>
<dbReference type="InterPro" id="IPR011009">
    <property type="entry name" value="Kinase-like_dom_sf"/>
</dbReference>
<evidence type="ECO:0000313" key="4">
    <source>
        <dbReference type="Proteomes" id="UP000608071"/>
    </source>
</evidence>
<proteinExistence type="inferred from homology"/>
<dbReference type="InterPro" id="IPR050249">
    <property type="entry name" value="Pseudomonas-type_ThrB"/>
</dbReference>
<evidence type="ECO:0000259" key="2">
    <source>
        <dbReference type="Pfam" id="PF01636"/>
    </source>
</evidence>
<evidence type="ECO:0000256" key="1">
    <source>
        <dbReference type="ARBA" id="ARBA00038240"/>
    </source>
</evidence>
<gene>
    <name evidence="3" type="ORF">H9647_15890</name>
</gene>